<comment type="caution">
    <text evidence="5">The sequence shown here is derived from an EMBL/GenBank/DDBJ whole genome shotgun (WGS) entry which is preliminary data.</text>
</comment>
<dbReference type="SMART" id="SM00382">
    <property type="entry name" value="AAA"/>
    <property type="match status" value="1"/>
</dbReference>
<dbReference type="PROSITE" id="PS00211">
    <property type="entry name" value="ABC_TRANSPORTER_1"/>
    <property type="match status" value="1"/>
</dbReference>
<keyword evidence="2" id="KW-0547">Nucleotide-binding</keyword>
<dbReference type="InterPro" id="IPR015854">
    <property type="entry name" value="ABC_transpr_LolD-like"/>
</dbReference>
<dbReference type="Gene3D" id="3.40.50.300">
    <property type="entry name" value="P-loop containing nucleotide triphosphate hydrolases"/>
    <property type="match status" value="1"/>
</dbReference>
<keyword evidence="6" id="KW-1185">Reference proteome</keyword>
<reference evidence="5 6" key="1">
    <citation type="journal article" date="2019" name="Int. J. Syst. Evol. Microbiol.">
        <title>The Global Catalogue of Microorganisms (GCM) 10K type strain sequencing project: providing services to taxonomists for standard genome sequencing and annotation.</title>
        <authorList>
            <consortium name="The Broad Institute Genomics Platform"/>
            <consortium name="The Broad Institute Genome Sequencing Center for Infectious Disease"/>
            <person name="Wu L."/>
            <person name="Ma J."/>
        </authorList>
    </citation>
    <scope>NUCLEOTIDE SEQUENCE [LARGE SCALE GENOMIC DNA]</scope>
    <source>
        <strain evidence="5 6">JCM 14304</strain>
    </source>
</reference>
<dbReference type="InterPro" id="IPR003593">
    <property type="entry name" value="AAA+_ATPase"/>
</dbReference>
<dbReference type="CDD" id="cd03255">
    <property type="entry name" value="ABC_MJ0796_LolCDE_FtsE"/>
    <property type="match status" value="1"/>
</dbReference>
<name>A0ABN2DRQ7_9ACTN</name>
<dbReference type="EMBL" id="BAAAND010000004">
    <property type="protein sequence ID" value="GAA1581425.1"/>
    <property type="molecule type" value="Genomic_DNA"/>
</dbReference>
<dbReference type="SUPFAM" id="SSF52540">
    <property type="entry name" value="P-loop containing nucleoside triphosphate hydrolases"/>
    <property type="match status" value="1"/>
</dbReference>
<dbReference type="InterPro" id="IPR027417">
    <property type="entry name" value="P-loop_NTPase"/>
</dbReference>
<evidence type="ECO:0000256" key="3">
    <source>
        <dbReference type="ARBA" id="ARBA00022840"/>
    </source>
</evidence>
<sequence length="254" mass="27147">MSVQLAVRVEQLVRRYEAGGQHVTALAGVDAAFARGTFTAVMGPSGSGKSTLLQTAAGLDRPTSGRAWIGGTELSKLSETALTRLRRSKVGFVFQAFNLVDALTVEENITLPMRLSGTRPDRRWVAEVVERVGMGDRLHHRPAQLSGGQQQRVAIARALAMRPEVVFADEPTGALDGTTAAEVLALLRSIVDEQQQTIIMVTHDPLAASYADRVLVLADGRIVTDLPQPGVSRIAAELASLHPKEARVSAGVRA</sequence>
<gene>
    <name evidence="5" type="ORF">GCM10009742_27540</name>
</gene>
<organism evidence="5 6">
    <name type="scientific">Kribbella karoonensis</name>
    <dbReference type="NCBI Taxonomy" id="324851"/>
    <lineage>
        <taxon>Bacteria</taxon>
        <taxon>Bacillati</taxon>
        <taxon>Actinomycetota</taxon>
        <taxon>Actinomycetes</taxon>
        <taxon>Propionibacteriales</taxon>
        <taxon>Kribbellaceae</taxon>
        <taxon>Kribbella</taxon>
    </lineage>
</organism>
<dbReference type="PROSITE" id="PS50893">
    <property type="entry name" value="ABC_TRANSPORTER_2"/>
    <property type="match status" value="1"/>
</dbReference>
<keyword evidence="1" id="KW-0813">Transport</keyword>
<dbReference type="Pfam" id="PF00005">
    <property type="entry name" value="ABC_tran"/>
    <property type="match status" value="1"/>
</dbReference>
<dbReference type="Proteomes" id="UP001500190">
    <property type="component" value="Unassembled WGS sequence"/>
</dbReference>
<proteinExistence type="predicted"/>
<dbReference type="InterPro" id="IPR017911">
    <property type="entry name" value="MacB-like_ATP-bd"/>
</dbReference>
<dbReference type="PANTHER" id="PTHR24220">
    <property type="entry name" value="IMPORT ATP-BINDING PROTEIN"/>
    <property type="match status" value="1"/>
</dbReference>
<dbReference type="InterPro" id="IPR017871">
    <property type="entry name" value="ABC_transporter-like_CS"/>
</dbReference>
<evidence type="ECO:0000313" key="6">
    <source>
        <dbReference type="Proteomes" id="UP001500190"/>
    </source>
</evidence>
<evidence type="ECO:0000259" key="4">
    <source>
        <dbReference type="PROSITE" id="PS50893"/>
    </source>
</evidence>
<accession>A0ABN2DRQ7</accession>
<dbReference type="GO" id="GO:0005524">
    <property type="term" value="F:ATP binding"/>
    <property type="evidence" value="ECO:0007669"/>
    <property type="project" value="UniProtKB-KW"/>
</dbReference>
<feature type="domain" description="ABC transporter" evidence="4">
    <location>
        <begin position="7"/>
        <end position="244"/>
    </location>
</feature>
<evidence type="ECO:0000256" key="2">
    <source>
        <dbReference type="ARBA" id="ARBA00022741"/>
    </source>
</evidence>
<keyword evidence="3 5" id="KW-0067">ATP-binding</keyword>
<evidence type="ECO:0000313" key="5">
    <source>
        <dbReference type="EMBL" id="GAA1581425.1"/>
    </source>
</evidence>
<protein>
    <submittedName>
        <fullName evidence="5">ABC transporter ATP-binding protein</fullName>
    </submittedName>
</protein>
<dbReference type="InterPro" id="IPR003439">
    <property type="entry name" value="ABC_transporter-like_ATP-bd"/>
</dbReference>
<dbReference type="PANTHER" id="PTHR24220:SF685">
    <property type="entry name" value="ABC TRANSPORTER RELATED"/>
    <property type="match status" value="1"/>
</dbReference>
<evidence type="ECO:0000256" key="1">
    <source>
        <dbReference type="ARBA" id="ARBA00022448"/>
    </source>
</evidence>
<dbReference type="RefSeq" id="WP_344190836.1">
    <property type="nucleotide sequence ID" value="NZ_BAAAND010000004.1"/>
</dbReference>